<dbReference type="PRINTS" id="PR00081">
    <property type="entry name" value="GDHRDH"/>
</dbReference>
<dbReference type="PANTHER" id="PTHR44196:SF2">
    <property type="entry name" value="SHORT-CHAIN DEHYDROGENASE-RELATED"/>
    <property type="match status" value="1"/>
</dbReference>
<evidence type="ECO:0000256" key="3">
    <source>
        <dbReference type="RuleBase" id="RU000363"/>
    </source>
</evidence>
<dbReference type="RefSeq" id="WP_269428337.1">
    <property type="nucleotide sequence ID" value="NZ_JAPWGM010000005.1"/>
</dbReference>
<protein>
    <submittedName>
        <fullName evidence="4">SDR family NAD(P)-dependent oxidoreductase</fullName>
    </submittedName>
</protein>
<dbReference type="Gene3D" id="3.40.50.720">
    <property type="entry name" value="NAD(P)-binding Rossmann-like Domain"/>
    <property type="match status" value="1"/>
</dbReference>
<dbReference type="EMBL" id="JAPWGM010000005">
    <property type="protein sequence ID" value="MCZ4245281.1"/>
    <property type="molecule type" value="Genomic_DNA"/>
</dbReference>
<comment type="similarity">
    <text evidence="1 3">Belongs to the short-chain dehydrogenases/reductases (SDR) family.</text>
</comment>
<dbReference type="PANTHER" id="PTHR44196">
    <property type="entry name" value="DEHYDROGENASE/REDUCTASE SDR FAMILY MEMBER 7B"/>
    <property type="match status" value="1"/>
</dbReference>
<dbReference type="Proteomes" id="UP001144347">
    <property type="component" value="Unassembled WGS sequence"/>
</dbReference>
<gene>
    <name evidence="4" type="ORF">O0955_14820</name>
</gene>
<dbReference type="SUPFAM" id="SSF51735">
    <property type="entry name" value="NAD(P)-binding Rossmann-fold domains"/>
    <property type="match status" value="1"/>
</dbReference>
<reference evidence="4" key="1">
    <citation type="submission" date="2022-12" db="EMBL/GenBank/DDBJ databases">
        <title>Genome sequence of HCMS5-2.</title>
        <authorList>
            <person name="Woo H."/>
        </authorList>
    </citation>
    <scope>NUCLEOTIDE SEQUENCE</scope>
    <source>
        <strain evidence="4">HCMS5-2</strain>
    </source>
</reference>
<dbReference type="InterPro" id="IPR020904">
    <property type="entry name" value="Sc_DH/Rdtase_CS"/>
</dbReference>
<keyword evidence="5" id="KW-1185">Reference proteome</keyword>
<dbReference type="PROSITE" id="PS00061">
    <property type="entry name" value="ADH_SHORT"/>
    <property type="match status" value="1"/>
</dbReference>
<evidence type="ECO:0000313" key="4">
    <source>
        <dbReference type="EMBL" id="MCZ4245281.1"/>
    </source>
</evidence>
<dbReference type="Pfam" id="PF00106">
    <property type="entry name" value="adh_short"/>
    <property type="match status" value="1"/>
</dbReference>
<evidence type="ECO:0000256" key="2">
    <source>
        <dbReference type="ARBA" id="ARBA00023002"/>
    </source>
</evidence>
<keyword evidence="2" id="KW-0560">Oxidoreductase</keyword>
<name>A0ABT4LBI5_9SPHI</name>
<comment type="caution">
    <text evidence="4">The sequence shown here is derived from an EMBL/GenBank/DDBJ whole genome shotgun (WGS) entry which is preliminary data.</text>
</comment>
<dbReference type="InterPro" id="IPR036291">
    <property type="entry name" value="NAD(P)-bd_dom_sf"/>
</dbReference>
<dbReference type="PRINTS" id="PR00080">
    <property type="entry name" value="SDRFAMILY"/>
</dbReference>
<organism evidence="4 5">
    <name type="scientific">Pedobacter punctiformis</name>
    <dbReference type="NCBI Taxonomy" id="3004097"/>
    <lineage>
        <taxon>Bacteria</taxon>
        <taxon>Pseudomonadati</taxon>
        <taxon>Bacteroidota</taxon>
        <taxon>Sphingobacteriia</taxon>
        <taxon>Sphingobacteriales</taxon>
        <taxon>Sphingobacteriaceae</taxon>
        <taxon>Pedobacter</taxon>
    </lineage>
</organism>
<accession>A0ABT4LBI5</accession>
<proteinExistence type="inferred from homology"/>
<evidence type="ECO:0000313" key="5">
    <source>
        <dbReference type="Proteomes" id="UP001144347"/>
    </source>
</evidence>
<sequence length="263" mass="29046">MEKLTALVTGASEGLGKSFALELAGRGMDLVLVSLPNSGLNHLANYLRLNFNNKVFCIEKDLTEANSAYDIFKMLEEHKVKVNLLINNAGLGNWSWFEEKNIAFYKTQIDLNITSTVLLTRLFLNHINKNEQNYILNVGSLGGHFIVPKKQVYGATKSFIGYFTKCLQLELSGTKVNISLLSPGGINTKPELLVLNHSLKGMAKATILEPEVVAKAAISGVLKGQKEIIPGLANRFLVLLDKIIPGFLKEIIIRRKLKAILNV</sequence>
<evidence type="ECO:0000256" key="1">
    <source>
        <dbReference type="ARBA" id="ARBA00006484"/>
    </source>
</evidence>
<dbReference type="PIRSF" id="PIRSF000126">
    <property type="entry name" value="11-beta-HSD1"/>
    <property type="match status" value="1"/>
</dbReference>
<dbReference type="InterPro" id="IPR002347">
    <property type="entry name" value="SDR_fam"/>
</dbReference>